<evidence type="ECO:0000313" key="1">
    <source>
        <dbReference type="EMBL" id="MBN9671853.1"/>
    </source>
</evidence>
<comment type="caution">
    <text evidence="1">The sequence shown here is derived from an EMBL/GenBank/DDBJ whole genome shotgun (WGS) entry which is preliminary data.</text>
</comment>
<dbReference type="AlphaFoldDB" id="A0A939EF61"/>
<accession>A0A939EF61</accession>
<evidence type="ECO:0000313" key="2">
    <source>
        <dbReference type="Proteomes" id="UP000664096"/>
    </source>
</evidence>
<protein>
    <submittedName>
        <fullName evidence="1">Uncharacterized protein</fullName>
    </submittedName>
</protein>
<reference evidence="1" key="1">
    <citation type="submission" date="2020-12" db="EMBL/GenBank/DDBJ databases">
        <title>Oil enriched cultivation method for isolating marine PHA-producing bacteria.</title>
        <authorList>
            <person name="Zheng W."/>
            <person name="Yu S."/>
            <person name="Huang Y."/>
        </authorList>
    </citation>
    <scope>NUCLEOTIDE SEQUENCE</scope>
    <source>
        <strain evidence="1">SY-2-12</strain>
    </source>
</reference>
<organism evidence="1 2">
    <name type="scientific">Roseibium aggregatum</name>
    <dbReference type="NCBI Taxonomy" id="187304"/>
    <lineage>
        <taxon>Bacteria</taxon>
        <taxon>Pseudomonadati</taxon>
        <taxon>Pseudomonadota</taxon>
        <taxon>Alphaproteobacteria</taxon>
        <taxon>Hyphomicrobiales</taxon>
        <taxon>Stappiaceae</taxon>
        <taxon>Roseibium</taxon>
    </lineage>
</organism>
<dbReference type="RefSeq" id="WP_207141706.1">
    <property type="nucleotide sequence ID" value="NZ_JAEKJZ010000003.1"/>
</dbReference>
<gene>
    <name evidence="1" type="ORF">JF539_16000</name>
</gene>
<name>A0A939EF61_9HYPH</name>
<dbReference type="EMBL" id="JAEKJZ010000003">
    <property type="protein sequence ID" value="MBN9671853.1"/>
    <property type="molecule type" value="Genomic_DNA"/>
</dbReference>
<dbReference type="Proteomes" id="UP000664096">
    <property type="component" value="Unassembled WGS sequence"/>
</dbReference>
<sequence length="156" mass="17554">MTHPLTLTLKIKQDPETLAALNDLKENFAEHIQPKIEEALRKSKLVHFARVVVIGDNEYIQVITEYDGDHFEYTEFFRDALTPIFAKIFSLADGVPDVDNPAEFFEFSKNANVRTLGLSTDGATDMHGNQAGWLFSAYNHAEVRDILGALQRDAAE</sequence>
<proteinExistence type="predicted"/>